<dbReference type="Pfam" id="PF02571">
    <property type="entry name" value="CbiJ"/>
    <property type="match status" value="1"/>
</dbReference>
<dbReference type="InterPro" id="IPR003723">
    <property type="entry name" value="Precorrin-6x_reduct"/>
</dbReference>
<protein>
    <submittedName>
        <fullName evidence="4">Precorrin-6A/cobalt-precorrin-6A reductase</fullName>
        <ecNumber evidence="4">1.3.1.106</ecNumber>
        <ecNumber evidence="4">1.3.1.54</ecNumber>
    </submittedName>
</protein>
<dbReference type="PROSITE" id="PS51014">
    <property type="entry name" value="COBK_CBIJ"/>
    <property type="match status" value="1"/>
</dbReference>
<dbReference type="EC" id="1.3.1.54" evidence="4"/>
<dbReference type="AlphaFoldDB" id="A0A7W6H732"/>
<dbReference type="Proteomes" id="UP000542776">
    <property type="component" value="Unassembled WGS sequence"/>
</dbReference>
<dbReference type="UniPathway" id="UPA00148"/>
<dbReference type="EMBL" id="JACIEK010000011">
    <property type="protein sequence ID" value="MBB3999653.1"/>
    <property type="molecule type" value="Genomic_DNA"/>
</dbReference>
<dbReference type="EC" id="1.3.1.106" evidence="4"/>
<evidence type="ECO:0000256" key="3">
    <source>
        <dbReference type="ARBA" id="ARBA00023002"/>
    </source>
</evidence>
<comment type="pathway">
    <text evidence="1">Cofactor biosynthesis; adenosylcobalamin biosynthesis.</text>
</comment>
<dbReference type="PANTHER" id="PTHR36925">
    <property type="entry name" value="COBALT-PRECORRIN-6A REDUCTASE"/>
    <property type="match status" value="1"/>
</dbReference>
<organism evidence="4 5">
    <name type="scientific">Aureimonas pseudogalii</name>
    <dbReference type="NCBI Taxonomy" id="1744844"/>
    <lineage>
        <taxon>Bacteria</taxon>
        <taxon>Pseudomonadati</taxon>
        <taxon>Pseudomonadota</taxon>
        <taxon>Alphaproteobacteria</taxon>
        <taxon>Hyphomicrobiales</taxon>
        <taxon>Aurantimonadaceae</taxon>
        <taxon>Aureimonas</taxon>
    </lineage>
</organism>
<sequence>MTGEAILLLGGTSEATILAQRIARERPGDRLVVSLAGRTLAPDRGEGETRIGGFGGAAGLAAFLVTERMTRLVDATHPFAAGISRNAVAAATRVDIPLLTLLRPPWTRAPDEHWIEVACLKAACDALPAGARPFLALGRQHIAPFRHRPDLAPVLRMVDPPTEPLPFAAKLVIGRPGQSVEAEAALLCEHAVTHLVSRNSGGARSHAKIAAARLLGIPVVMIARPPEPAGPLARGVDEVMAWLAG</sequence>
<evidence type="ECO:0000313" key="5">
    <source>
        <dbReference type="Proteomes" id="UP000542776"/>
    </source>
</evidence>
<keyword evidence="2" id="KW-0169">Cobalamin biosynthesis</keyword>
<dbReference type="GO" id="GO:0009236">
    <property type="term" value="P:cobalamin biosynthetic process"/>
    <property type="evidence" value="ECO:0007669"/>
    <property type="project" value="UniProtKB-UniPathway"/>
</dbReference>
<comment type="caution">
    <text evidence="4">The sequence shown here is derived from an EMBL/GenBank/DDBJ whole genome shotgun (WGS) entry which is preliminary data.</text>
</comment>
<accession>A0A7W6H732</accession>
<dbReference type="RefSeq" id="WP_183201199.1">
    <property type="nucleotide sequence ID" value="NZ_JACIEK010000011.1"/>
</dbReference>
<dbReference type="NCBIfam" id="NF005968">
    <property type="entry name" value="PRK08057.1-2"/>
    <property type="match status" value="1"/>
</dbReference>
<reference evidence="4 5" key="1">
    <citation type="submission" date="2020-08" db="EMBL/GenBank/DDBJ databases">
        <title>Genomic Encyclopedia of Type Strains, Phase IV (KMG-IV): sequencing the most valuable type-strain genomes for metagenomic binning, comparative biology and taxonomic classification.</title>
        <authorList>
            <person name="Goeker M."/>
        </authorList>
    </citation>
    <scope>NUCLEOTIDE SEQUENCE [LARGE SCALE GENOMIC DNA]</scope>
    <source>
        <strain evidence="4 5">DSM 102238</strain>
    </source>
</reference>
<dbReference type="PANTHER" id="PTHR36925:SF1">
    <property type="entry name" value="COBALT-PRECORRIN-6A REDUCTASE"/>
    <property type="match status" value="1"/>
</dbReference>
<keyword evidence="3 4" id="KW-0560">Oxidoreductase</keyword>
<dbReference type="GO" id="GO:0016994">
    <property type="term" value="F:precorrin-6A reductase activity"/>
    <property type="evidence" value="ECO:0007669"/>
    <property type="project" value="UniProtKB-EC"/>
</dbReference>
<evidence type="ECO:0000256" key="2">
    <source>
        <dbReference type="ARBA" id="ARBA00022573"/>
    </source>
</evidence>
<name>A0A7W6H732_9HYPH</name>
<gene>
    <name evidence="4" type="ORF">GGR04_003523</name>
</gene>
<proteinExistence type="predicted"/>
<keyword evidence="5" id="KW-1185">Reference proteome</keyword>
<evidence type="ECO:0000256" key="1">
    <source>
        <dbReference type="ARBA" id="ARBA00004953"/>
    </source>
</evidence>
<evidence type="ECO:0000313" key="4">
    <source>
        <dbReference type="EMBL" id="MBB3999653.1"/>
    </source>
</evidence>